<evidence type="ECO:0000313" key="8">
    <source>
        <dbReference type="EMBL" id="RMX11096.1"/>
    </source>
</evidence>
<evidence type="ECO:0000256" key="6">
    <source>
        <dbReference type="SAM" id="SignalP"/>
    </source>
</evidence>
<dbReference type="EC" id="4.2.2.n1" evidence="2"/>
<reference evidence="8 9" key="1">
    <citation type="submission" date="2018-10" db="EMBL/GenBank/DDBJ databases">
        <title>Comamonadaceae CDC group NO-1 genome sequencing and assembly.</title>
        <authorList>
            <person name="Bernier A.-M."/>
            <person name="Bernard K."/>
        </authorList>
    </citation>
    <scope>NUCLEOTIDE SEQUENCE [LARGE SCALE GENOMIC DNA]</scope>
    <source>
        <strain evidence="8 9">NML180581</strain>
    </source>
</reference>
<dbReference type="PROSITE" id="PS51257">
    <property type="entry name" value="PROKAR_LIPOPROTEIN"/>
    <property type="match status" value="1"/>
</dbReference>
<dbReference type="Pfam" id="PF03562">
    <property type="entry name" value="MltA"/>
    <property type="match status" value="1"/>
</dbReference>
<keyword evidence="3" id="KW-0456">Lyase</keyword>
<dbReference type="InterPro" id="IPR026044">
    <property type="entry name" value="MltA"/>
</dbReference>
<dbReference type="GO" id="GO:0071555">
    <property type="term" value="P:cell wall organization"/>
    <property type="evidence" value="ECO:0007669"/>
    <property type="project" value="UniProtKB-KW"/>
</dbReference>
<evidence type="ECO:0000256" key="2">
    <source>
        <dbReference type="ARBA" id="ARBA00012587"/>
    </source>
</evidence>
<dbReference type="GO" id="GO:0008933">
    <property type="term" value="F:peptidoglycan lytic transglycosylase activity"/>
    <property type="evidence" value="ECO:0007669"/>
    <property type="project" value="TreeGrafter"/>
</dbReference>
<accession>A0A3M6R6X0</accession>
<keyword evidence="4" id="KW-0961">Cell wall biogenesis/degradation</keyword>
<dbReference type="InterPro" id="IPR010611">
    <property type="entry name" value="3D_dom"/>
</dbReference>
<dbReference type="GO" id="GO:0009254">
    <property type="term" value="P:peptidoglycan turnover"/>
    <property type="evidence" value="ECO:0007669"/>
    <property type="project" value="InterPro"/>
</dbReference>
<gene>
    <name evidence="8" type="ORF">EBQ24_02735</name>
</gene>
<dbReference type="InterPro" id="IPR036908">
    <property type="entry name" value="RlpA-like_sf"/>
</dbReference>
<evidence type="ECO:0000256" key="3">
    <source>
        <dbReference type="ARBA" id="ARBA00023239"/>
    </source>
</evidence>
<dbReference type="GO" id="GO:0004553">
    <property type="term" value="F:hydrolase activity, hydrolyzing O-glycosyl compounds"/>
    <property type="evidence" value="ECO:0007669"/>
    <property type="project" value="InterPro"/>
</dbReference>
<evidence type="ECO:0000256" key="4">
    <source>
        <dbReference type="ARBA" id="ARBA00023316"/>
    </source>
</evidence>
<dbReference type="AlphaFoldDB" id="A0A3M6R6X0"/>
<name>A0A3M6R6X0_9BURK</name>
<dbReference type="InterPro" id="IPR005300">
    <property type="entry name" value="MltA_B"/>
</dbReference>
<dbReference type="Gene3D" id="2.40.40.10">
    <property type="entry name" value="RlpA-like domain"/>
    <property type="match status" value="2"/>
</dbReference>
<comment type="catalytic activity">
    <reaction evidence="1">
        <text>Exolytic cleavage of the (1-&gt;4)-beta-glycosidic linkage between N-acetylmuramic acid (MurNAc) and N-acetylglucosamine (GlcNAc) residues in peptidoglycan, from either the reducing or the non-reducing ends of the peptidoglycan chains, with concomitant formation of a 1,6-anhydrobond in the MurNAc residue.</text>
        <dbReference type="EC" id="4.2.2.n1"/>
    </reaction>
</comment>
<comment type="caution">
    <text evidence="8">The sequence shown here is derived from an EMBL/GenBank/DDBJ whole genome shotgun (WGS) entry which is preliminary data.</text>
</comment>
<dbReference type="PANTHER" id="PTHR30124">
    <property type="entry name" value="MEMBRANE-BOUND LYTIC MUREIN TRANSGLYCOSYLASE A"/>
    <property type="match status" value="1"/>
</dbReference>
<dbReference type="RefSeq" id="WP_122247601.1">
    <property type="nucleotide sequence ID" value="NZ_RDQK01000005.1"/>
</dbReference>
<dbReference type="CDD" id="cd14485">
    <property type="entry name" value="mltA_like_LT_A"/>
    <property type="match status" value="1"/>
</dbReference>
<dbReference type="Gene3D" id="2.40.240.50">
    <property type="entry name" value="Barwin-like endoglucanases"/>
    <property type="match status" value="1"/>
</dbReference>
<keyword evidence="6" id="KW-0732">Signal</keyword>
<evidence type="ECO:0000256" key="1">
    <source>
        <dbReference type="ARBA" id="ARBA00001420"/>
    </source>
</evidence>
<dbReference type="CDD" id="cd14668">
    <property type="entry name" value="mlta_B"/>
    <property type="match status" value="1"/>
</dbReference>
<dbReference type="Pfam" id="PF06725">
    <property type="entry name" value="3D"/>
    <property type="match status" value="1"/>
</dbReference>
<dbReference type="EMBL" id="RDQK01000005">
    <property type="protein sequence ID" value="RMX11096.1"/>
    <property type="molecule type" value="Genomic_DNA"/>
</dbReference>
<evidence type="ECO:0000259" key="7">
    <source>
        <dbReference type="SMART" id="SM00925"/>
    </source>
</evidence>
<dbReference type="GO" id="GO:0019867">
    <property type="term" value="C:outer membrane"/>
    <property type="evidence" value="ECO:0007669"/>
    <property type="project" value="InterPro"/>
</dbReference>
<dbReference type="SMART" id="SM00925">
    <property type="entry name" value="MltA"/>
    <property type="match status" value="1"/>
</dbReference>
<dbReference type="PANTHER" id="PTHR30124:SF0">
    <property type="entry name" value="MEMBRANE-BOUND LYTIC MUREIN TRANSGLYCOSYLASE A"/>
    <property type="match status" value="1"/>
</dbReference>
<organism evidence="8 9">
    <name type="scientific">Allofranklinella schreckenbergeri</name>
    <dbReference type="NCBI Taxonomy" id="1076744"/>
    <lineage>
        <taxon>Bacteria</taxon>
        <taxon>Pseudomonadati</taxon>
        <taxon>Pseudomonadota</taxon>
        <taxon>Betaproteobacteria</taxon>
        <taxon>Burkholderiales</taxon>
        <taxon>Comamonadaceae</taxon>
        <taxon>Allofranklinella</taxon>
    </lineage>
</organism>
<feature type="signal peptide" evidence="6">
    <location>
        <begin position="1"/>
        <end position="31"/>
    </location>
</feature>
<dbReference type="SUPFAM" id="SSF50685">
    <property type="entry name" value="Barwin-like endoglucanases"/>
    <property type="match status" value="1"/>
</dbReference>
<feature type="domain" description="Lytic transglycosylase MltA" evidence="7">
    <location>
        <begin position="152"/>
        <end position="293"/>
    </location>
</feature>
<sequence length="401" mass="43868">MSTPLHRRVLAPLAAVAVAFGALLLSACSTAPEEPPQPAPAQPVVRPRALPVLTPHPLGPSVPGPTALWTPVPWADVPGFEQDELGAAWPAWMHSCARPAPAWRVVCSEVAGLQTADDATRRDWMRRSLQPYLVRTLEGKDLGLLTAYYEPVMRARRLRGGGFEVPLYRLPSGYSGQGVWFSRAQIDSGHPGAASALAGKEIAWLENPVDAMVLHIQGSGRLILQEPNGDIRHLRAAFAGTNNHPYKSIGRWLLERRLIRDASWPGIKAWVDANPPERVQEMLWSNPRYVFFREEALPVQEQHVGPRGAQGVPLTPGRSIAVDRRSIPYGTPVWLMTAGPTLNTKRLVLAQDTGSAITGAVRADYFAGWGEEAGQLAGRVKQDLYMWAFWPKGAPLPYGAQ</sequence>
<dbReference type="GO" id="GO:0009253">
    <property type="term" value="P:peptidoglycan catabolic process"/>
    <property type="evidence" value="ECO:0007669"/>
    <property type="project" value="TreeGrafter"/>
</dbReference>
<proteinExistence type="predicted"/>
<dbReference type="PIRSF" id="PIRSF019422">
    <property type="entry name" value="MltA"/>
    <property type="match status" value="1"/>
</dbReference>
<protein>
    <recommendedName>
        <fullName evidence="2">peptidoglycan lytic exotransglycosylase</fullName>
        <ecNumber evidence="2">4.2.2.n1</ecNumber>
    </recommendedName>
    <alternativeName>
        <fullName evidence="5">Murein hydrolase A</fullName>
    </alternativeName>
</protein>
<feature type="chain" id="PRO_5017942153" description="peptidoglycan lytic exotransglycosylase" evidence="6">
    <location>
        <begin position="32"/>
        <end position="401"/>
    </location>
</feature>
<evidence type="ECO:0000313" key="9">
    <source>
        <dbReference type="Proteomes" id="UP000281171"/>
    </source>
</evidence>
<evidence type="ECO:0000256" key="5">
    <source>
        <dbReference type="ARBA" id="ARBA00030918"/>
    </source>
</evidence>
<dbReference type="Proteomes" id="UP000281171">
    <property type="component" value="Unassembled WGS sequence"/>
</dbReference>